<comment type="caution">
    <text evidence="2">The sequence shown here is derived from an EMBL/GenBank/DDBJ whole genome shotgun (WGS) entry which is preliminary data.</text>
</comment>
<name>X1C734_9ZZZZ</name>
<accession>X1C734</accession>
<proteinExistence type="predicted"/>
<feature type="region of interest" description="Disordered" evidence="1">
    <location>
        <begin position="1"/>
        <end position="60"/>
    </location>
</feature>
<feature type="compositionally biased region" description="Polar residues" evidence="1">
    <location>
        <begin position="1"/>
        <end position="36"/>
    </location>
</feature>
<feature type="compositionally biased region" description="Polar residues" evidence="1">
    <location>
        <begin position="44"/>
        <end position="60"/>
    </location>
</feature>
<gene>
    <name evidence="2" type="ORF">S01H4_24994</name>
</gene>
<evidence type="ECO:0000313" key="2">
    <source>
        <dbReference type="EMBL" id="GAG89102.1"/>
    </source>
</evidence>
<feature type="non-terminal residue" evidence="2">
    <location>
        <position position="1"/>
    </location>
</feature>
<organism evidence="2">
    <name type="scientific">marine sediment metagenome</name>
    <dbReference type="NCBI Taxonomy" id="412755"/>
    <lineage>
        <taxon>unclassified sequences</taxon>
        <taxon>metagenomes</taxon>
        <taxon>ecological metagenomes</taxon>
    </lineage>
</organism>
<dbReference type="EMBL" id="BART01011835">
    <property type="protein sequence ID" value="GAG89102.1"/>
    <property type="molecule type" value="Genomic_DNA"/>
</dbReference>
<protein>
    <submittedName>
        <fullName evidence="2">Uncharacterized protein</fullName>
    </submittedName>
</protein>
<reference evidence="2" key="1">
    <citation type="journal article" date="2014" name="Front. Microbiol.">
        <title>High frequency of phylogenetically diverse reductive dehalogenase-homologous genes in deep subseafloor sedimentary metagenomes.</title>
        <authorList>
            <person name="Kawai M."/>
            <person name="Futagami T."/>
            <person name="Toyoda A."/>
            <person name="Takaki Y."/>
            <person name="Nishi S."/>
            <person name="Hori S."/>
            <person name="Arai W."/>
            <person name="Tsubouchi T."/>
            <person name="Morono Y."/>
            <person name="Uchiyama I."/>
            <person name="Ito T."/>
            <person name="Fujiyama A."/>
            <person name="Inagaki F."/>
            <person name="Takami H."/>
        </authorList>
    </citation>
    <scope>NUCLEOTIDE SEQUENCE</scope>
    <source>
        <strain evidence="2">Expedition CK06-06</strain>
    </source>
</reference>
<sequence length="60" mass="6681">KAIQINTSQDQPTQSIHIPSSKEAQTKQTKANQLNAIQAKPRQDQPTQLNTKQEVKQNGT</sequence>
<evidence type="ECO:0000256" key="1">
    <source>
        <dbReference type="SAM" id="MobiDB-lite"/>
    </source>
</evidence>
<dbReference type="AlphaFoldDB" id="X1C734"/>